<sequence length="209" mass="22521">MSTTAILGIDLAASPRRPTGICLLTGGKAVARVLYSDDDILAAAVPGIRLIVVDAPLSLPEGRCCLKSECACAASGKHFRRCDLEVRNLGIRILPLTIGPMRRLTERGMMLKQEFSRSGFEVIETFPHAAQTIWRIKRTQVQKGIRSFLKGAGIALEGVESLSLDELDAVTCALVGVYYLGERFLETGTPDEGRIILPVPGTLKLGSGE</sequence>
<dbReference type="EMBL" id="QZKU01000113">
    <property type="protein sequence ID" value="RJP17637.1"/>
    <property type="molecule type" value="Genomic_DNA"/>
</dbReference>
<reference evidence="1 2" key="1">
    <citation type="journal article" date="2017" name="ISME J.">
        <title>Energy and carbon metabolisms in a deep terrestrial subsurface fluid microbial community.</title>
        <authorList>
            <person name="Momper L."/>
            <person name="Jungbluth S.P."/>
            <person name="Lee M.D."/>
            <person name="Amend J.P."/>
        </authorList>
    </citation>
    <scope>NUCLEOTIDE SEQUENCE [LARGE SCALE GENOMIC DNA]</scope>
    <source>
        <strain evidence="1">SURF_5</strain>
    </source>
</reference>
<evidence type="ECO:0000313" key="1">
    <source>
        <dbReference type="EMBL" id="RJP17637.1"/>
    </source>
</evidence>
<dbReference type="AlphaFoldDB" id="A0A3A4N8U2"/>
<organism evidence="1 2">
    <name type="scientific">Abyssobacteria bacterium (strain SURF_5)</name>
    <dbReference type="NCBI Taxonomy" id="2093360"/>
    <lineage>
        <taxon>Bacteria</taxon>
        <taxon>Pseudomonadati</taxon>
        <taxon>Candidatus Hydrogenedentota</taxon>
        <taxon>Candidatus Abyssobacteria</taxon>
    </lineage>
</organism>
<proteinExistence type="predicted"/>
<dbReference type="Proteomes" id="UP000265882">
    <property type="component" value="Unassembled WGS sequence"/>
</dbReference>
<accession>A0A3A4N8U2</accession>
<dbReference type="InterPro" id="IPR007362">
    <property type="entry name" value="DUF429"/>
</dbReference>
<protein>
    <submittedName>
        <fullName evidence="1">DUF429 domain-containing protein</fullName>
    </submittedName>
</protein>
<comment type="caution">
    <text evidence="1">The sequence shown here is derived from an EMBL/GenBank/DDBJ whole genome shotgun (WGS) entry which is preliminary data.</text>
</comment>
<name>A0A3A4N8U2_ABYX5</name>
<dbReference type="Pfam" id="PF04250">
    <property type="entry name" value="DUF429"/>
    <property type="match status" value="1"/>
</dbReference>
<evidence type="ECO:0000313" key="2">
    <source>
        <dbReference type="Proteomes" id="UP000265882"/>
    </source>
</evidence>
<gene>
    <name evidence="1" type="ORF">C4520_16040</name>
</gene>